<evidence type="ECO:0000313" key="2">
    <source>
        <dbReference type="EMBL" id="GCE92219.1"/>
    </source>
</evidence>
<gene>
    <name evidence="2" type="ORF">NIES46_02550</name>
</gene>
<feature type="domain" description="J" evidence="1">
    <location>
        <begin position="128"/>
        <end position="183"/>
    </location>
</feature>
<dbReference type="InterPro" id="IPR036869">
    <property type="entry name" value="J_dom_sf"/>
</dbReference>
<sequence length="183" mass="21272">MPQVVLDPEVKTEIDRLAQVRQVDSKLLEKFAYFVLEISQQKSSNKAHSLKTHELKKAIYERFSVKDTSELKKSGAFRMATDGMDKLDFRLQLTWETLYRKFVGILPHEQSQEGYGCINGIDIFKYFKPWQVFGLDPKTATKNDVKMAYYQLSKIYHPDNLVTGDRAIFEQVENMYKSIIAGF</sequence>
<dbReference type="EMBL" id="BIMW01000004">
    <property type="protein sequence ID" value="GCE92219.1"/>
    <property type="molecule type" value="Genomic_DNA"/>
</dbReference>
<dbReference type="SUPFAM" id="SSF46565">
    <property type="entry name" value="Chaperone J-domain"/>
    <property type="match status" value="1"/>
</dbReference>
<evidence type="ECO:0000313" key="3">
    <source>
        <dbReference type="Proteomes" id="UP000326169"/>
    </source>
</evidence>
<reference evidence="2 3" key="1">
    <citation type="journal article" date="2019" name="J Genomics">
        <title>The Draft Genome of a Hydrogen-producing Cyanobacterium, Arthrospira platensis NIES-46.</title>
        <authorList>
            <person name="Suzuki S."/>
            <person name="Yamaguchi H."/>
            <person name="Kawachi M."/>
        </authorList>
    </citation>
    <scope>NUCLEOTIDE SEQUENCE [LARGE SCALE GENOMIC DNA]</scope>
    <source>
        <strain evidence="2 3">NIES-46</strain>
    </source>
</reference>
<organism evidence="2 3">
    <name type="scientific">Limnospira platensis NIES-46</name>
    <dbReference type="NCBI Taxonomy" id="1236695"/>
    <lineage>
        <taxon>Bacteria</taxon>
        <taxon>Bacillati</taxon>
        <taxon>Cyanobacteriota</taxon>
        <taxon>Cyanophyceae</taxon>
        <taxon>Oscillatoriophycideae</taxon>
        <taxon>Oscillatoriales</taxon>
        <taxon>Sirenicapillariaceae</taxon>
        <taxon>Limnospira</taxon>
    </lineage>
</organism>
<dbReference type="GeneID" id="301681230"/>
<name>A0A5M3T3Y9_LIMPL</name>
<dbReference type="Proteomes" id="UP000326169">
    <property type="component" value="Unassembled WGS sequence"/>
</dbReference>
<dbReference type="CDD" id="cd06257">
    <property type="entry name" value="DnaJ"/>
    <property type="match status" value="1"/>
</dbReference>
<dbReference type="InterPro" id="IPR001623">
    <property type="entry name" value="DnaJ_domain"/>
</dbReference>
<comment type="caution">
    <text evidence="2">The sequence shown here is derived from an EMBL/GenBank/DDBJ whole genome shotgun (WGS) entry which is preliminary data.</text>
</comment>
<protein>
    <submittedName>
        <fullName evidence="2">DnaJ domain protein</fullName>
    </submittedName>
</protein>
<dbReference type="Gene3D" id="1.10.287.110">
    <property type="entry name" value="DnaJ domain"/>
    <property type="match status" value="1"/>
</dbReference>
<accession>A0A5M3T3Y9</accession>
<evidence type="ECO:0000259" key="1">
    <source>
        <dbReference type="PROSITE" id="PS50076"/>
    </source>
</evidence>
<keyword evidence="3" id="KW-1185">Reference proteome</keyword>
<dbReference type="RefSeq" id="WP_006616899.1">
    <property type="nucleotide sequence ID" value="NZ_BIMW01000004.1"/>
</dbReference>
<proteinExistence type="predicted"/>
<dbReference type="PROSITE" id="PS50076">
    <property type="entry name" value="DNAJ_2"/>
    <property type="match status" value="1"/>
</dbReference>